<comment type="subcellular location">
    <subcellularLocation>
        <location evidence="1">Cell membrane</location>
        <topology evidence="1">Multi-pass membrane protein</topology>
    </subcellularLocation>
</comment>
<evidence type="ECO:0000259" key="9">
    <source>
        <dbReference type="PROSITE" id="PS50883"/>
    </source>
</evidence>
<feature type="transmembrane region" description="Helical" evidence="8">
    <location>
        <begin position="319"/>
        <end position="341"/>
    </location>
</feature>
<dbReference type="InterPro" id="IPR003352">
    <property type="entry name" value="PTS_EIIC"/>
</dbReference>
<gene>
    <name evidence="11" type="ORF">VISI1226_10877</name>
</gene>
<feature type="transmembrane region" description="Helical" evidence="8">
    <location>
        <begin position="289"/>
        <end position="313"/>
    </location>
</feature>
<dbReference type="PANTHER" id="PTHR33121:SF70">
    <property type="entry name" value="SIGNALING PROTEIN YKOW"/>
    <property type="match status" value="1"/>
</dbReference>
<dbReference type="RefSeq" id="WP_008079820.1">
    <property type="nucleotide sequence ID" value="NZ_AEVT01000098.1"/>
</dbReference>
<feature type="transmembrane region" description="Helical" evidence="8">
    <location>
        <begin position="371"/>
        <end position="388"/>
    </location>
</feature>
<evidence type="ECO:0000256" key="6">
    <source>
        <dbReference type="ARBA" id="ARBA00022989"/>
    </source>
</evidence>
<dbReference type="InterPro" id="IPR001633">
    <property type="entry name" value="EAL_dom"/>
</dbReference>
<evidence type="ECO:0000256" key="2">
    <source>
        <dbReference type="ARBA" id="ARBA00022448"/>
    </source>
</evidence>
<accession>E8MAZ7</accession>
<comment type="caution">
    <text evidence="11">The sequence shown here is derived from an EMBL/GenBank/DDBJ whole genome shotgun (WGS) entry which is preliminary data.</text>
</comment>
<dbReference type="SMART" id="SM00052">
    <property type="entry name" value="EAL"/>
    <property type="match status" value="1"/>
</dbReference>
<keyword evidence="7 8" id="KW-0472">Membrane</keyword>
<keyword evidence="2" id="KW-0813">Transport</keyword>
<feature type="domain" description="PTS EIIC type-3" evidence="10">
    <location>
        <begin position="5"/>
        <end position="387"/>
    </location>
</feature>
<organism evidence="11 12">
    <name type="scientific">Vibrio sinaloensis DSM 21326</name>
    <dbReference type="NCBI Taxonomy" id="945550"/>
    <lineage>
        <taxon>Bacteria</taxon>
        <taxon>Pseudomonadati</taxon>
        <taxon>Pseudomonadota</taxon>
        <taxon>Gammaproteobacteria</taxon>
        <taxon>Vibrionales</taxon>
        <taxon>Vibrionaceae</taxon>
        <taxon>Vibrio</taxon>
        <taxon>Vibrio oreintalis group</taxon>
    </lineage>
</organism>
<dbReference type="eggNOG" id="COG2200">
    <property type="taxonomic scope" value="Bacteria"/>
</dbReference>
<evidence type="ECO:0000256" key="5">
    <source>
        <dbReference type="ARBA" id="ARBA00022692"/>
    </source>
</evidence>
<protein>
    <recommendedName>
        <fullName evidence="13">Diguanylate phosphodiesterase</fullName>
    </recommendedName>
</protein>
<name>E8MAZ7_PHOS4</name>
<keyword evidence="6 8" id="KW-1133">Transmembrane helix</keyword>
<dbReference type="Gene3D" id="3.20.20.450">
    <property type="entry name" value="EAL domain"/>
    <property type="match status" value="1"/>
</dbReference>
<feature type="transmembrane region" description="Helical" evidence="8">
    <location>
        <begin position="93"/>
        <end position="112"/>
    </location>
</feature>
<sequence>MKSLLNNRLVYAFFARVSQNAYLNGLCNVFVMLLPVSLLSAFSMLVGNGVSLLGYQEIAERILFVSTLVWKMFPILLLIYFAQFLGRLHKLSLTTIITPSLLIYVILCNEWGLLHPGSILPSNYPLAILTPFVIAHTVRNLLQRRWIIQSELPNVVDQSLNLVIGTLLLVLVYVAAGYLLGYWVQTSSFVQGFLPTLDTGSLADAVWYELVRNLFWSIGINGHIIFSPYKAELYALTQSSFEMHEQLGSPIPILTSNFYDIYAGIGGAGNTLSLVICMLIFARNKGYRTLALAALTLSVFNINEPILFGLPVIFNPVLLLPFILVPILGILLAYWAISLGLVEPVSQFISWMTPAFFSGYLATGGDINASLLQLVIVTAGVFVYMPFFRQMDQVVGSYDVFSKGPSDEFFNYEEVGINRNITGLFPHMSSNLAAQKAISELQRSGDFVLFYQPQYDTACGCVSSLEVLIRHRSHQGVVTPPTFLTHFGQLGLTAELDLWVIKQALLEVSPLAHNQLFKVSINVSPDTVLIPGFAQTVMNMIESSALDFHQVELEITEELLIQDETTTWNVLQQLRSVGIQIALDDFGSGYSSIGYLNKFDFDKVKIDRSLLLNLTQKNGREMFRLTSELVRTMGAAIVVEGVESEEQLAFVNLQNIHLVQGYLFYKPMSFNDVFEQVEFCTSR</sequence>
<keyword evidence="3" id="KW-1003">Cell membrane</keyword>
<evidence type="ECO:0000313" key="11">
    <source>
        <dbReference type="EMBL" id="EGA68827.1"/>
    </source>
</evidence>
<dbReference type="SUPFAM" id="SSF141868">
    <property type="entry name" value="EAL domain-like"/>
    <property type="match status" value="1"/>
</dbReference>
<dbReference type="PROSITE" id="PS50883">
    <property type="entry name" value="EAL"/>
    <property type="match status" value="1"/>
</dbReference>
<proteinExistence type="predicted"/>
<dbReference type="EMBL" id="AEVT01000098">
    <property type="protein sequence ID" value="EGA68827.1"/>
    <property type="molecule type" value="Genomic_DNA"/>
</dbReference>
<dbReference type="GO" id="GO:0008982">
    <property type="term" value="F:protein-N(PI)-phosphohistidine-sugar phosphotransferase activity"/>
    <property type="evidence" value="ECO:0007669"/>
    <property type="project" value="InterPro"/>
</dbReference>
<evidence type="ECO:0000259" key="10">
    <source>
        <dbReference type="PROSITE" id="PS51105"/>
    </source>
</evidence>
<keyword evidence="4" id="KW-0762">Sugar transport</keyword>
<dbReference type="GO" id="GO:0009401">
    <property type="term" value="P:phosphoenolpyruvate-dependent sugar phosphotransferase system"/>
    <property type="evidence" value="ECO:0007669"/>
    <property type="project" value="InterPro"/>
</dbReference>
<dbReference type="InterPro" id="IPR035919">
    <property type="entry name" value="EAL_sf"/>
</dbReference>
<dbReference type="GO" id="GO:0071111">
    <property type="term" value="F:cyclic-guanylate-specific phosphodiesterase activity"/>
    <property type="evidence" value="ECO:0007669"/>
    <property type="project" value="InterPro"/>
</dbReference>
<dbReference type="InterPro" id="IPR050706">
    <property type="entry name" value="Cyclic-di-GMP_PDE-like"/>
</dbReference>
<dbReference type="GO" id="GO:0005886">
    <property type="term" value="C:plasma membrane"/>
    <property type="evidence" value="ECO:0007669"/>
    <property type="project" value="UniProtKB-SubCell"/>
</dbReference>
<feature type="transmembrane region" description="Helical" evidence="8">
    <location>
        <begin position="124"/>
        <end position="142"/>
    </location>
</feature>
<dbReference type="InterPro" id="IPR004501">
    <property type="entry name" value="PTS_EIIC_3"/>
</dbReference>
<evidence type="ECO:0000256" key="4">
    <source>
        <dbReference type="ARBA" id="ARBA00022597"/>
    </source>
</evidence>
<dbReference type="AlphaFoldDB" id="E8MAZ7"/>
<keyword evidence="5 8" id="KW-0812">Transmembrane</keyword>
<evidence type="ECO:0000313" key="12">
    <source>
        <dbReference type="Proteomes" id="UP000006228"/>
    </source>
</evidence>
<reference evidence="11 12" key="1">
    <citation type="journal article" date="2012" name="Int. J. Syst. Evol. Microbiol.">
        <title>Vibrio caribbeanicus sp. nov., isolated from the marine sponge Scleritoderma cyanea.</title>
        <authorList>
            <person name="Hoffmann M."/>
            <person name="Monday S.R."/>
            <person name="Allard M.W."/>
            <person name="Strain E.A."/>
            <person name="Whittaker P."/>
            <person name="Naum M."/>
            <person name="McCarthy P.J."/>
            <person name="Lopez J.V."/>
            <person name="Fischer M."/>
            <person name="Brown E.W."/>
        </authorList>
    </citation>
    <scope>NUCLEOTIDE SEQUENCE [LARGE SCALE GENOMIC DNA]</scope>
    <source>
        <strain evidence="12">DSMZ 21326</strain>
    </source>
</reference>
<dbReference type="PROSITE" id="PS51105">
    <property type="entry name" value="PTS_EIIC_TYPE_3"/>
    <property type="match status" value="1"/>
</dbReference>
<feature type="domain" description="EAL" evidence="9">
    <location>
        <begin position="431"/>
        <end position="681"/>
    </location>
</feature>
<dbReference type="Pfam" id="PF02378">
    <property type="entry name" value="PTS_EIIC"/>
    <property type="match status" value="1"/>
</dbReference>
<evidence type="ECO:0000256" key="1">
    <source>
        <dbReference type="ARBA" id="ARBA00004651"/>
    </source>
</evidence>
<dbReference type="CDD" id="cd01948">
    <property type="entry name" value="EAL"/>
    <property type="match status" value="1"/>
</dbReference>
<dbReference type="Proteomes" id="UP000006228">
    <property type="component" value="Unassembled WGS sequence"/>
</dbReference>
<dbReference type="eggNOG" id="COG1455">
    <property type="taxonomic scope" value="Bacteria"/>
</dbReference>
<evidence type="ECO:0008006" key="13">
    <source>
        <dbReference type="Google" id="ProtNLM"/>
    </source>
</evidence>
<feature type="transmembrane region" description="Helical" evidence="8">
    <location>
        <begin position="21"/>
        <end position="42"/>
    </location>
</feature>
<feature type="transmembrane region" description="Helical" evidence="8">
    <location>
        <begin position="261"/>
        <end position="282"/>
    </location>
</feature>
<evidence type="ECO:0000256" key="3">
    <source>
        <dbReference type="ARBA" id="ARBA00022475"/>
    </source>
</evidence>
<evidence type="ECO:0000256" key="7">
    <source>
        <dbReference type="ARBA" id="ARBA00023136"/>
    </source>
</evidence>
<feature type="transmembrane region" description="Helical" evidence="8">
    <location>
        <begin position="62"/>
        <end position="81"/>
    </location>
</feature>
<dbReference type="Pfam" id="PF00563">
    <property type="entry name" value="EAL"/>
    <property type="match status" value="1"/>
</dbReference>
<dbReference type="PANTHER" id="PTHR33121">
    <property type="entry name" value="CYCLIC DI-GMP PHOSPHODIESTERASE PDEF"/>
    <property type="match status" value="1"/>
</dbReference>
<feature type="transmembrane region" description="Helical" evidence="8">
    <location>
        <begin position="162"/>
        <end position="184"/>
    </location>
</feature>
<dbReference type="GeneID" id="95570735"/>
<dbReference type="OrthoDB" id="6198205at2"/>
<evidence type="ECO:0000256" key="8">
    <source>
        <dbReference type="SAM" id="Phobius"/>
    </source>
</evidence>